<name>A0A7Y6Q511_9HYPH</name>
<dbReference type="Proteomes" id="UP000520198">
    <property type="component" value="Unassembled WGS sequence"/>
</dbReference>
<evidence type="ECO:0000313" key="2">
    <source>
        <dbReference type="Proteomes" id="UP000520198"/>
    </source>
</evidence>
<sequence>MPSLSFIQLNADWNADPNVPAVQVRAAGSGIQLCFRLDPWGHPAREDEIGYLTFNGCQAWRLGATNDEGWFRGQCRYSKVAPKWGEFYELLGDDPLRDQVSDWRPAPMPEPADRHFLFYLRDDTFECLARDWSFERDTPTMLIQDVVAVQD</sequence>
<accession>A0A7Y6Q511</accession>
<organism evidence="1 2">
    <name type="scientific">Ensifer oleiphilus</name>
    <dbReference type="NCBI Taxonomy" id="2742698"/>
    <lineage>
        <taxon>Bacteria</taxon>
        <taxon>Pseudomonadati</taxon>
        <taxon>Pseudomonadota</taxon>
        <taxon>Alphaproteobacteria</taxon>
        <taxon>Hyphomicrobiales</taxon>
        <taxon>Rhizobiaceae</taxon>
        <taxon>Sinorhizobium/Ensifer group</taxon>
        <taxon>Ensifer</taxon>
    </lineage>
</organism>
<gene>
    <name evidence="1" type="ORF">HT585_10060</name>
</gene>
<dbReference type="AlphaFoldDB" id="A0A7Y6Q511"/>
<reference evidence="1 2" key="1">
    <citation type="submission" date="2020-06" db="EMBL/GenBank/DDBJ databases">
        <authorList>
            <person name="Grouzdev D.S."/>
        </authorList>
    </citation>
    <scope>NUCLEOTIDE SEQUENCE [LARGE SCALE GENOMIC DNA]</scope>
    <source>
        <strain evidence="1 2">HO-A22</strain>
    </source>
</reference>
<proteinExistence type="predicted"/>
<evidence type="ECO:0000313" key="1">
    <source>
        <dbReference type="EMBL" id="NVD39199.1"/>
    </source>
</evidence>
<dbReference type="RefSeq" id="WP_176352766.1">
    <property type="nucleotide sequence ID" value="NZ_JABWDU010000002.1"/>
</dbReference>
<keyword evidence="2" id="KW-1185">Reference proteome</keyword>
<comment type="caution">
    <text evidence="1">The sequence shown here is derived from an EMBL/GenBank/DDBJ whole genome shotgun (WGS) entry which is preliminary data.</text>
</comment>
<dbReference type="EMBL" id="JABWDU010000002">
    <property type="protein sequence ID" value="NVD39199.1"/>
    <property type="molecule type" value="Genomic_DNA"/>
</dbReference>
<protein>
    <submittedName>
        <fullName evidence="1">Uncharacterized protein</fullName>
    </submittedName>
</protein>